<feature type="repeat" description="PPR" evidence="2">
    <location>
        <begin position="349"/>
        <end position="383"/>
    </location>
</feature>
<dbReference type="PANTHER" id="PTHR47447:SF17">
    <property type="entry name" value="OS12G0638900 PROTEIN"/>
    <property type="match status" value="1"/>
</dbReference>
<accession>A0ABN9S0G2</accession>
<feature type="repeat" description="PPR" evidence="2">
    <location>
        <begin position="490"/>
        <end position="524"/>
    </location>
</feature>
<reference evidence="5" key="1">
    <citation type="submission" date="2023-10" db="EMBL/GenBank/DDBJ databases">
        <authorList>
            <person name="Chen Y."/>
            <person name="Shah S."/>
            <person name="Dougan E. K."/>
            <person name="Thang M."/>
            <person name="Chan C."/>
        </authorList>
    </citation>
    <scope>NUCLEOTIDE SEQUENCE [LARGE SCALE GENOMIC DNA]</scope>
</reference>
<feature type="compositionally biased region" description="Basic and acidic residues" evidence="3">
    <location>
        <begin position="847"/>
        <end position="857"/>
    </location>
</feature>
<feature type="region of interest" description="Disordered" evidence="3">
    <location>
        <begin position="202"/>
        <end position="230"/>
    </location>
</feature>
<dbReference type="EMBL" id="CAUYUJ010008580">
    <property type="protein sequence ID" value="CAK0824371.1"/>
    <property type="molecule type" value="Genomic_DNA"/>
</dbReference>
<evidence type="ECO:0000259" key="4">
    <source>
        <dbReference type="Pfam" id="PF17177"/>
    </source>
</evidence>
<feature type="compositionally biased region" description="Low complexity" evidence="3">
    <location>
        <begin position="85"/>
        <end position="100"/>
    </location>
</feature>
<feature type="compositionally biased region" description="Basic and acidic residues" evidence="3">
    <location>
        <begin position="75"/>
        <end position="84"/>
    </location>
</feature>
<dbReference type="PANTHER" id="PTHR47447">
    <property type="entry name" value="OS03G0856100 PROTEIN"/>
    <property type="match status" value="1"/>
</dbReference>
<evidence type="ECO:0000256" key="3">
    <source>
        <dbReference type="SAM" id="MobiDB-lite"/>
    </source>
</evidence>
<dbReference type="PROSITE" id="PS51375">
    <property type="entry name" value="PPR"/>
    <property type="match status" value="3"/>
</dbReference>
<organism evidence="5 6">
    <name type="scientific">Prorocentrum cordatum</name>
    <dbReference type="NCBI Taxonomy" id="2364126"/>
    <lineage>
        <taxon>Eukaryota</taxon>
        <taxon>Sar</taxon>
        <taxon>Alveolata</taxon>
        <taxon>Dinophyceae</taxon>
        <taxon>Prorocentrales</taxon>
        <taxon>Prorocentraceae</taxon>
        <taxon>Prorocentrum</taxon>
    </lineage>
</organism>
<feature type="compositionally biased region" description="Basic residues" evidence="3">
    <location>
        <begin position="60"/>
        <end position="74"/>
    </location>
</feature>
<dbReference type="InterPro" id="IPR011990">
    <property type="entry name" value="TPR-like_helical_dom_sf"/>
</dbReference>
<keyword evidence="6" id="KW-1185">Reference proteome</keyword>
<comment type="caution">
    <text evidence="5">The sequence shown here is derived from an EMBL/GenBank/DDBJ whole genome shotgun (WGS) entry which is preliminary data.</text>
</comment>
<evidence type="ECO:0000313" key="6">
    <source>
        <dbReference type="Proteomes" id="UP001189429"/>
    </source>
</evidence>
<protein>
    <recommendedName>
        <fullName evidence="4">PROP1-like PPR domain-containing protein</fullName>
    </recommendedName>
</protein>
<evidence type="ECO:0000313" key="5">
    <source>
        <dbReference type="EMBL" id="CAK0824371.1"/>
    </source>
</evidence>
<dbReference type="Pfam" id="PF13812">
    <property type="entry name" value="PPR_3"/>
    <property type="match status" value="1"/>
</dbReference>
<evidence type="ECO:0000256" key="2">
    <source>
        <dbReference type="PROSITE-ProRule" id="PRU00708"/>
    </source>
</evidence>
<proteinExistence type="predicted"/>
<feature type="repeat" description="PPR" evidence="2">
    <location>
        <begin position="419"/>
        <end position="453"/>
    </location>
</feature>
<feature type="domain" description="PROP1-like PPR" evidence="4">
    <location>
        <begin position="471"/>
        <end position="581"/>
    </location>
</feature>
<dbReference type="NCBIfam" id="TIGR00756">
    <property type="entry name" value="PPR"/>
    <property type="match status" value="2"/>
</dbReference>
<dbReference type="Proteomes" id="UP001189429">
    <property type="component" value="Unassembled WGS sequence"/>
</dbReference>
<sequence>MWRAAPRPVLPRRALAASAGADGLFVAAQPRSTRGRERQPRRNPRSTGGAFPARPEVSPRRKRFGARSPGKQRRHGTDLEDLRQAARSAADAATGADASTHPAVASAFGAEEPQALRMREPQVRRLVRRPVASLPRTPQFFVRFGPLMSAEDLTHDAPSVMVESRRLIDDVLERRQALQSSPDYIAPDTPFWRLPAKARNKKPAAWRDLDEDGPEGARERPGAAGPLDASGVAEQLQGIVDITRASKRWKSEALAPGRRAAALLEEASDGAGREASEAAARRGLPGESLIAALRERAADFERTGVHPDLKESLEEALRHQPGTERAARLREMQACTLDFESLVTQGKASVANLNELVRAQALQGRMDEALRTHDAMKTHGYEPDDGTFVSLLLGAVQLRDPVLARRLFLKMREQLIAPTLKVYSALIKAHTVAGDVASAMSLVRKMEDERVMPDLVVHTVVIDGLVARGDLSKAWEEFHSIRTWKLIQPDEVLFTVMIKACAQAQEAERALNLLDDLRTCGLYPTDITYGELIHAMATSAYHARKAFDFFRQMQAEDMPLSPFIFEKLLQACRVLGDAKRAQGLILEMRQCGVLMQPPMFSHIVGLFATAMRRPKVTEMERLQNLRCTWHAVAEARRCCGDALDWTQLLNEVMGVYVAGGFSQHAVEMLQQYPLFGASPDAATYRHLLEMLGRDLQDTGRFFALWERLPGKPEVPNDLYHLALEVALETRSAKRTCAVLEEMLSSKVFPTPQLTDRLAKVGRHVTQVHLLVARFVSLNKTAKVAEAKREKELLQTHMDERELELAAVGLTRKSPTPEQEVRTKHFETLHKRGFFRRPWLPYEEYKASKEKGGEAYAKRRDRPRPNLLAA</sequence>
<gene>
    <name evidence="5" type="ORF">PCOR1329_LOCUS24798</name>
</gene>
<feature type="region of interest" description="Disordered" evidence="3">
    <location>
        <begin position="847"/>
        <end position="869"/>
    </location>
</feature>
<dbReference type="Pfam" id="PF17177">
    <property type="entry name" value="PPR_long"/>
    <property type="match status" value="1"/>
</dbReference>
<dbReference type="InterPro" id="IPR002885">
    <property type="entry name" value="PPR_rpt"/>
</dbReference>
<keyword evidence="1" id="KW-0677">Repeat</keyword>
<dbReference type="Gene3D" id="1.25.40.10">
    <property type="entry name" value="Tetratricopeptide repeat domain"/>
    <property type="match status" value="3"/>
</dbReference>
<dbReference type="InterPro" id="IPR033443">
    <property type="entry name" value="PROP1-like_PPR_dom"/>
</dbReference>
<evidence type="ECO:0000256" key="1">
    <source>
        <dbReference type="ARBA" id="ARBA00022737"/>
    </source>
</evidence>
<name>A0ABN9S0G2_9DINO</name>
<feature type="region of interest" description="Disordered" evidence="3">
    <location>
        <begin position="16"/>
        <end position="100"/>
    </location>
</feature>